<evidence type="ECO:0000259" key="3">
    <source>
        <dbReference type="Pfam" id="PF24883"/>
    </source>
</evidence>
<reference evidence="4" key="1">
    <citation type="submission" date="2021-12" db="EMBL/GenBank/DDBJ databases">
        <title>Comparative genomics, transcriptomics and evolutionary studies reveal genomic signatures of adaptation to plant cell wall in hemibiotrophic fungi.</title>
        <authorList>
            <consortium name="DOE Joint Genome Institute"/>
            <person name="Baroncelli R."/>
            <person name="Diaz J.F."/>
            <person name="Benocci T."/>
            <person name="Peng M."/>
            <person name="Battaglia E."/>
            <person name="Haridas S."/>
            <person name="Andreopoulos W."/>
            <person name="Labutti K."/>
            <person name="Pangilinan J."/>
            <person name="Floch G.L."/>
            <person name="Makela M.R."/>
            <person name="Henrissat B."/>
            <person name="Grigoriev I.V."/>
            <person name="Crouch J.A."/>
            <person name="De Vries R.P."/>
            <person name="Sukno S.A."/>
            <person name="Thon M.R."/>
        </authorList>
    </citation>
    <scope>NUCLEOTIDE SEQUENCE</scope>
    <source>
        <strain evidence="4">CBS 112980</strain>
    </source>
</reference>
<dbReference type="PANTHER" id="PTHR10039:SF5">
    <property type="entry name" value="NACHT DOMAIN-CONTAINING PROTEIN"/>
    <property type="match status" value="1"/>
</dbReference>
<gene>
    <name evidence="4" type="ORF">BDZ83DRAFT_756849</name>
</gene>
<dbReference type="EMBL" id="JAHMHS010000141">
    <property type="protein sequence ID" value="KAK1712979.1"/>
    <property type="molecule type" value="Genomic_DNA"/>
</dbReference>
<organism evidence="4 5">
    <name type="scientific">Glomerella acutata</name>
    <name type="common">Colletotrichum acutatum</name>
    <dbReference type="NCBI Taxonomy" id="27357"/>
    <lineage>
        <taxon>Eukaryota</taxon>
        <taxon>Fungi</taxon>
        <taxon>Dikarya</taxon>
        <taxon>Ascomycota</taxon>
        <taxon>Pezizomycotina</taxon>
        <taxon>Sordariomycetes</taxon>
        <taxon>Hypocreomycetidae</taxon>
        <taxon>Glomerellales</taxon>
        <taxon>Glomerellaceae</taxon>
        <taxon>Colletotrichum</taxon>
        <taxon>Colletotrichum acutatum species complex</taxon>
    </lineage>
</organism>
<dbReference type="GeneID" id="85398707"/>
<name>A0AAD8UD26_GLOAC</name>
<dbReference type="Gene3D" id="3.40.50.300">
    <property type="entry name" value="P-loop containing nucleotide triphosphate hydrolases"/>
    <property type="match status" value="1"/>
</dbReference>
<keyword evidence="5" id="KW-1185">Reference proteome</keyword>
<feature type="signal peptide" evidence="2">
    <location>
        <begin position="1"/>
        <end position="16"/>
    </location>
</feature>
<dbReference type="RefSeq" id="XP_060359595.1">
    <property type="nucleotide sequence ID" value="XM_060514809.1"/>
</dbReference>
<keyword evidence="2" id="KW-0732">Signal</keyword>
<feature type="chain" id="PRO_5042178175" description="Nephrocystin 3-like N-terminal domain-containing protein" evidence="2">
    <location>
        <begin position="17"/>
        <end position="673"/>
    </location>
</feature>
<comment type="caution">
    <text evidence="4">The sequence shown here is derived from an EMBL/GenBank/DDBJ whole genome shotgun (WGS) entry which is preliminary data.</text>
</comment>
<dbReference type="Pfam" id="PF24883">
    <property type="entry name" value="NPHP3_N"/>
    <property type="match status" value="1"/>
</dbReference>
<evidence type="ECO:0000256" key="1">
    <source>
        <dbReference type="ARBA" id="ARBA00022737"/>
    </source>
</evidence>
<evidence type="ECO:0000256" key="2">
    <source>
        <dbReference type="SAM" id="SignalP"/>
    </source>
</evidence>
<evidence type="ECO:0000313" key="4">
    <source>
        <dbReference type="EMBL" id="KAK1712979.1"/>
    </source>
</evidence>
<dbReference type="Proteomes" id="UP001244207">
    <property type="component" value="Unassembled WGS sequence"/>
</dbReference>
<dbReference type="SUPFAM" id="SSF52540">
    <property type="entry name" value="P-loop containing nucleoside triphosphate hydrolases"/>
    <property type="match status" value="1"/>
</dbReference>
<evidence type="ECO:0000313" key="5">
    <source>
        <dbReference type="Proteomes" id="UP001244207"/>
    </source>
</evidence>
<dbReference type="InterPro" id="IPR056884">
    <property type="entry name" value="NPHP3-like_N"/>
</dbReference>
<feature type="domain" description="Nephrocystin 3-like N-terminal" evidence="3">
    <location>
        <begin position="76"/>
        <end position="258"/>
    </location>
</feature>
<proteinExistence type="predicted"/>
<dbReference type="AlphaFoldDB" id="A0AAD8UD26"/>
<dbReference type="InterPro" id="IPR027417">
    <property type="entry name" value="P-loop_NTPase"/>
</dbReference>
<sequence length="673" mass="76229">MRLITWIAKLGYGVRALLCIDDTRKDSTDVDPTWAEVMSNALIVDDTTEWRECIESLRFDGMHQRRDQVADPLPATNQWLWETEEFQEWKSSGKILWIMGKAGSGKSVLAKNIQQRLQKDVPNGDLNDDPFVCDWFYSARGPDFGAKDASMLRALTFNILSSSKTTFEPATAIYRARFDAGRQDDAWLLSELSDLLTTLALSPSTPRTLAVIDALDESESVTGPSSLKSTNNSFDLLQMVTEIASPRKSRLRFVLLSRPESVISKNLNNCLKIKMEQYNNRDISIMIEGGIKKLRVAWQNAVSPNSEDHDPTDFYEDSNVLTDTQSQKSQSSNDNLKIQEETLGEIRAYLEINANGVMLWVILIVQQLLLLIENERGFTVQKLLASLTASPSEVEEIYIKFLEDLKVSSTPQELSETKRILEWIVGSQRVSSLRLRELREVIALPDQLEVEKHGEFSHQLIASRRIVLGENGWPNFCRIMQTYCGPLIEILDDRQRVGLDSRQKIRRAESDWTIQLSHQTVHAFLRTPGRSGEFYINAASAEEMVTNQSYRYLGIRTSTPRQASYRSAAEGERDPILVLEVALAPLLRDVSLLATREYARSKKRPLVEFALDVILKSYSDNTTIFRTLGKADTDGLTSRDWIAIHWLADLCFTPAFPGTNLEPFILNCCKSPT</sequence>
<protein>
    <recommendedName>
        <fullName evidence="3">Nephrocystin 3-like N-terminal domain-containing protein</fullName>
    </recommendedName>
</protein>
<dbReference type="PANTHER" id="PTHR10039">
    <property type="entry name" value="AMELOGENIN"/>
    <property type="match status" value="1"/>
</dbReference>
<keyword evidence="1" id="KW-0677">Repeat</keyword>
<accession>A0AAD8UD26</accession>